<dbReference type="AlphaFoldDB" id="A0A0G4FRK6"/>
<dbReference type="OMA" id="YCNWQRI"/>
<dbReference type="PANTHER" id="PTHR20883">
    <property type="entry name" value="PHYTANOYL-COA DIOXYGENASE DOMAIN CONTAINING 1"/>
    <property type="match status" value="1"/>
</dbReference>
<evidence type="ECO:0000313" key="2">
    <source>
        <dbReference type="EMBL" id="CEM16732.1"/>
    </source>
</evidence>
<sequence length="329" mass="37346">MTIPQGSADPPVVPPDAIAEYQRDGVACLRQLFSTEWIEHLQTAVDEVLRDERNEDLEVYTPKGEAGRFCGEMDCSRKYPAFQHFVLASPAAFIAAQVMRADRCNFFYDFLFVKEPNTAQRTVWHQDLPYWAVHGDQICSIWLPLDPVPQSTCLEFVRGSHKWGKAFAPFRFADGQVYPGMENGLLPRVPDIENNRGDYDILSYDMQLGDCLVFNAKMLHSAPPNASHTLRRRAFSTRWMGEDARFDLPAGEARGYPNFDVALCQGGEMTCKAFPVVWPPSHPDVTKYPVSSSLPKTASLLQPFDGYLELRKRQALKYSQKEQKEMGMH</sequence>
<evidence type="ECO:0008006" key="4">
    <source>
        <dbReference type="Google" id="ProtNLM"/>
    </source>
</evidence>
<dbReference type="Proteomes" id="UP000041254">
    <property type="component" value="Unassembled WGS sequence"/>
</dbReference>
<protein>
    <recommendedName>
        <fullName evidence="4">Phytanoyl-CoA dioxygenase</fullName>
    </recommendedName>
</protein>
<dbReference type="InParanoid" id="A0A0G4FRK6"/>
<reference evidence="2 3" key="1">
    <citation type="submission" date="2014-11" db="EMBL/GenBank/DDBJ databases">
        <authorList>
            <person name="Zhu J."/>
            <person name="Qi W."/>
            <person name="Song R."/>
        </authorList>
    </citation>
    <scope>NUCLEOTIDE SEQUENCE [LARGE SCALE GENOMIC DNA]</scope>
</reference>
<evidence type="ECO:0000256" key="1">
    <source>
        <dbReference type="ARBA" id="ARBA00001962"/>
    </source>
</evidence>
<name>A0A0G4FRK6_VITBC</name>
<dbReference type="PANTHER" id="PTHR20883:SF49">
    <property type="entry name" value="PHYTANOYL-COA DIOXYGENASE"/>
    <property type="match status" value="1"/>
</dbReference>
<dbReference type="SUPFAM" id="SSF51197">
    <property type="entry name" value="Clavaminate synthase-like"/>
    <property type="match status" value="1"/>
</dbReference>
<dbReference type="EMBL" id="CDMY01000482">
    <property type="protein sequence ID" value="CEM16732.1"/>
    <property type="molecule type" value="Genomic_DNA"/>
</dbReference>
<accession>A0A0G4FRK6</accession>
<dbReference type="InterPro" id="IPR008775">
    <property type="entry name" value="Phytyl_CoA_dOase-like"/>
</dbReference>
<proteinExistence type="predicted"/>
<organism evidence="2 3">
    <name type="scientific">Vitrella brassicaformis (strain CCMP3155)</name>
    <dbReference type="NCBI Taxonomy" id="1169540"/>
    <lineage>
        <taxon>Eukaryota</taxon>
        <taxon>Sar</taxon>
        <taxon>Alveolata</taxon>
        <taxon>Colpodellida</taxon>
        <taxon>Vitrellaceae</taxon>
        <taxon>Vitrella</taxon>
    </lineage>
</organism>
<dbReference type="VEuPathDB" id="CryptoDB:Vbra_15981"/>
<comment type="cofactor">
    <cofactor evidence="1">
        <name>Fe cation</name>
        <dbReference type="ChEBI" id="CHEBI:24875"/>
    </cofactor>
</comment>
<dbReference type="STRING" id="1169540.A0A0G4FRK6"/>
<dbReference type="Pfam" id="PF05721">
    <property type="entry name" value="PhyH"/>
    <property type="match status" value="1"/>
</dbReference>
<gene>
    <name evidence="2" type="ORF">Vbra_15981</name>
</gene>
<dbReference type="Gene3D" id="2.60.120.620">
    <property type="entry name" value="q2cbj1_9rhob like domain"/>
    <property type="match status" value="1"/>
</dbReference>
<dbReference type="OrthoDB" id="445007at2759"/>
<evidence type="ECO:0000313" key="3">
    <source>
        <dbReference type="Proteomes" id="UP000041254"/>
    </source>
</evidence>
<keyword evidence="3" id="KW-1185">Reference proteome</keyword>